<dbReference type="InterPro" id="IPR002563">
    <property type="entry name" value="Flavin_Rdtase-like_dom"/>
</dbReference>
<gene>
    <name evidence="5" type="ORF">GII31_04370</name>
</gene>
<evidence type="ECO:0000256" key="1">
    <source>
        <dbReference type="ARBA" id="ARBA00008898"/>
    </source>
</evidence>
<organism evidence="5 6">
    <name type="scientific">Gordonia pseudamarae</name>
    <dbReference type="NCBI Taxonomy" id="2831662"/>
    <lineage>
        <taxon>Bacteria</taxon>
        <taxon>Bacillati</taxon>
        <taxon>Actinomycetota</taxon>
        <taxon>Actinomycetes</taxon>
        <taxon>Mycobacteriales</taxon>
        <taxon>Gordoniaceae</taxon>
        <taxon>Gordonia</taxon>
    </lineage>
</organism>
<dbReference type="PANTHER" id="PTHR30466">
    <property type="entry name" value="FLAVIN REDUCTASE"/>
    <property type="match status" value="1"/>
</dbReference>
<sequence length="185" mass="19830">MSAPRHGLHTGDLHTGDLHTGDLHTESLQTEFRQAMANLCAPVSIITVMDADRPHGTTVSAVMSLSMDPSLVAVALAETSQTLARIRRSRAFGVNVLADDQHHIAGRFATKAPDRFGDIDWQQAGTVPRITGSAVWLACRVAGLLPGGDHTIVVGEVVAAESDPLARPLTYHRRGFGTHTARTDR</sequence>
<dbReference type="Proteomes" id="UP001059836">
    <property type="component" value="Chromosome"/>
</dbReference>
<dbReference type="Gene3D" id="2.30.110.10">
    <property type="entry name" value="Electron Transport, Fmn-binding Protein, Chain A"/>
    <property type="match status" value="1"/>
</dbReference>
<dbReference type="RefSeq" id="WP_213247142.1">
    <property type="nucleotide sequence ID" value="NZ_CP045806.1"/>
</dbReference>
<dbReference type="InterPro" id="IPR050268">
    <property type="entry name" value="NADH-dep_flavin_reductase"/>
</dbReference>
<dbReference type="Pfam" id="PF01613">
    <property type="entry name" value="Flavin_Reduct"/>
    <property type="match status" value="1"/>
</dbReference>
<keyword evidence="2" id="KW-0560">Oxidoreductase</keyword>
<evidence type="ECO:0000313" key="5">
    <source>
        <dbReference type="EMBL" id="QHN34249.1"/>
    </source>
</evidence>
<evidence type="ECO:0000256" key="3">
    <source>
        <dbReference type="SAM" id="MobiDB-lite"/>
    </source>
</evidence>
<keyword evidence="6" id="KW-1185">Reference proteome</keyword>
<dbReference type="SMART" id="SM00903">
    <property type="entry name" value="Flavin_Reduct"/>
    <property type="match status" value="1"/>
</dbReference>
<reference evidence="5" key="1">
    <citation type="journal article" date="2021" name="Nat. Microbiol.">
        <title>Cocultivation of an ultrasmall environmental parasitic bacterium with lytic ability against bacteria associated with wastewater foams.</title>
        <authorList>
            <person name="Batinovic S."/>
            <person name="Rose J.J.A."/>
            <person name="Ratcliffe J."/>
            <person name="Seviour R.J."/>
            <person name="Petrovski S."/>
        </authorList>
    </citation>
    <scope>NUCLEOTIDE SEQUENCE</scope>
    <source>
        <strain evidence="5">CON9</strain>
    </source>
</reference>
<feature type="domain" description="Flavin reductase like" evidence="4">
    <location>
        <begin position="36"/>
        <end position="178"/>
    </location>
</feature>
<dbReference type="EMBL" id="CP045809">
    <property type="protein sequence ID" value="QHN34249.1"/>
    <property type="molecule type" value="Genomic_DNA"/>
</dbReference>
<feature type="compositionally biased region" description="Basic and acidic residues" evidence="3">
    <location>
        <begin position="9"/>
        <end position="21"/>
    </location>
</feature>
<dbReference type="SUPFAM" id="SSF50475">
    <property type="entry name" value="FMN-binding split barrel"/>
    <property type="match status" value="1"/>
</dbReference>
<name>A0ABX6IEL2_9ACTN</name>
<accession>A0ABX6IEL2</accession>
<evidence type="ECO:0000313" key="6">
    <source>
        <dbReference type="Proteomes" id="UP001059836"/>
    </source>
</evidence>
<protein>
    <submittedName>
        <fullName evidence="5">Flavin reductase</fullName>
    </submittedName>
</protein>
<dbReference type="InterPro" id="IPR012349">
    <property type="entry name" value="Split_barrel_FMN-bd"/>
</dbReference>
<feature type="region of interest" description="Disordered" evidence="3">
    <location>
        <begin position="1"/>
        <end position="21"/>
    </location>
</feature>
<dbReference type="PANTHER" id="PTHR30466:SF1">
    <property type="entry name" value="FMN REDUCTASE (NADH) RUTF"/>
    <property type="match status" value="1"/>
</dbReference>
<proteinExistence type="inferred from homology"/>
<comment type="similarity">
    <text evidence="1">Belongs to the non-flavoprotein flavin reductase family.</text>
</comment>
<evidence type="ECO:0000259" key="4">
    <source>
        <dbReference type="SMART" id="SM00903"/>
    </source>
</evidence>
<evidence type="ECO:0000256" key="2">
    <source>
        <dbReference type="ARBA" id="ARBA00023002"/>
    </source>
</evidence>